<evidence type="ECO:0000256" key="7">
    <source>
        <dbReference type="ARBA" id="ARBA00023170"/>
    </source>
</evidence>
<reference evidence="12 13" key="1">
    <citation type="submission" date="2009-08" db="EMBL/GenBank/DDBJ databases">
        <title>The Genome Sequence of Spizellomyces punctatus strain DAOM BR117.</title>
        <authorList>
            <consortium name="The Broad Institute Genome Sequencing Platform"/>
            <person name="Russ C."/>
            <person name="Cuomo C."/>
            <person name="Shea T."/>
            <person name="Young S.K."/>
            <person name="Zeng Q."/>
            <person name="Koehrsen M."/>
            <person name="Haas B."/>
            <person name="Borodovsky M."/>
            <person name="Guigo R."/>
            <person name="Alvarado L."/>
            <person name="Berlin A."/>
            <person name="Bochicchio J."/>
            <person name="Borenstein D."/>
            <person name="Chapman S."/>
            <person name="Chen Z."/>
            <person name="Engels R."/>
            <person name="Freedman E."/>
            <person name="Gellesch M."/>
            <person name="Goldberg J."/>
            <person name="Griggs A."/>
            <person name="Gujja S."/>
            <person name="Heiman D."/>
            <person name="Hepburn T."/>
            <person name="Howarth C."/>
            <person name="Jen D."/>
            <person name="Larson L."/>
            <person name="Lewis B."/>
            <person name="Mehta T."/>
            <person name="Park D."/>
            <person name="Pearson M."/>
            <person name="Roberts A."/>
            <person name="Saif S."/>
            <person name="Shenoy N."/>
            <person name="Sisk P."/>
            <person name="Stolte C."/>
            <person name="Sykes S."/>
            <person name="Thomson T."/>
            <person name="Walk T."/>
            <person name="White J."/>
            <person name="Yandava C."/>
            <person name="Burger G."/>
            <person name="Gray M.W."/>
            <person name="Holland P.W.H."/>
            <person name="King N."/>
            <person name="Lang F.B.F."/>
            <person name="Roger A.J."/>
            <person name="Ruiz-Trillo I."/>
            <person name="Lander E."/>
            <person name="Nusbaum C."/>
        </authorList>
    </citation>
    <scope>NUCLEOTIDE SEQUENCE [LARGE SCALE GENOMIC DNA]</scope>
    <source>
        <strain evidence="12 13">DAOM BR117</strain>
    </source>
</reference>
<protein>
    <recommendedName>
        <fullName evidence="11">G-protein coupled receptors family 1 profile domain-containing protein</fullName>
    </recommendedName>
</protein>
<dbReference type="PANTHER" id="PTHR24228">
    <property type="entry name" value="B2 BRADYKININ RECEPTOR/ANGIOTENSIN II RECEPTOR"/>
    <property type="match status" value="1"/>
</dbReference>
<evidence type="ECO:0000313" key="13">
    <source>
        <dbReference type="Proteomes" id="UP000053201"/>
    </source>
</evidence>
<keyword evidence="13" id="KW-1185">Reference proteome</keyword>
<evidence type="ECO:0000256" key="9">
    <source>
        <dbReference type="SAM" id="MobiDB-lite"/>
    </source>
</evidence>
<feature type="transmembrane region" description="Helical" evidence="10">
    <location>
        <begin position="57"/>
        <end position="77"/>
    </location>
</feature>
<evidence type="ECO:0000256" key="10">
    <source>
        <dbReference type="SAM" id="Phobius"/>
    </source>
</evidence>
<sequence>MHDMVYTQSESRITWILLVTFTALSLCCDIIILWNYWRHVRKRRQGYGHRVIAHVSISNLVFSASCFGYCLCHVLGVEMPERDFLCQSQGPVLYFTVGACVYILSTSSAYSYLVIIRGRIPSHRTENLMLASAWSISFVLVLGSRIVSWAKASLYDWGYRNEIWCAIQHSNKAAAAVVVGSIIAPPLLLMVFCYMRIYLHIRAIASNEMSKVLNKSKEARMYQLKAATVMATFVFVFMTSWSGVLVLIVVGGGTRTDAPWWAETLVIAFAHLSGFLNFVQYAATGFGKQVNKRDNSKHSSDASGSASKTNGYNGNPSMIKSQRTSLPPTVLNGDRGVRSSNGHGLEAGAVPELPELQAWEQQDWGFSISIEVH</sequence>
<keyword evidence="4 10" id="KW-1133">Transmembrane helix</keyword>
<proteinExistence type="predicted"/>
<keyword evidence="5" id="KW-0297">G-protein coupled receptor</keyword>
<dbReference type="PROSITE" id="PS50262">
    <property type="entry name" value="G_PROTEIN_RECEP_F1_2"/>
    <property type="match status" value="1"/>
</dbReference>
<gene>
    <name evidence="12" type="ORF">SPPG_05844</name>
</gene>
<dbReference type="InParanoid" id="A0A0L0HDN2"/>
<dbReference type="GO" id="GO:0005886">
    <property type="term" value="C:plasma membrane"/>
    <property type="evidence" value="ECO:0007669"/>
    <property type="project" value="UniProtKB-SubCell"/>
</dbReference>
<feature type="transmembrane region" description="Helical" evidence="10">
    <location>
        <begin position="260"/>
        <end position="283"/>
    </location>
</feature>
<evidence type="ECO:0000313" key="12">
    <source>
        <dbReference type="EMBL" id="KNC98878.1"/>
    </source>
</evidence>
<feature type="transmembrane region" description="Helical" evidence="10">
    <location>
        <begin position="222"/>
        <end position="248"/>
    </location>
</feature>
<comment type="subcellular location">
    <subcellularLocation>
        <location evidence="1">Cell membrane</location>
        <topology evidence="1">Multi-pass membrane protein</topology>
    </subcellularLocation>
</comment>
<keyword evidence="7" id="KW-0675">Receptor</keyword>
<keyword evidence="6 10" id="KW-0472">Membrane</keyword>
<dbReference type="GeneID" id="27689192"/>
<feature type="domain" description="G-protein coupled receptors family 1 profile" evidence="11">
    <location>
        <begin position="28"/>
        <end position="281"/>
    </location>
</feature>
<evidence type="ECO:0000256" key="1">
    <source>
        <dbReference type="ARBA" id="ARBA00004651"/>
    </source>
</evidence>
<dbReference type="GO" id="GO:0004930">
    <property type="term" value="F:G protein-coupled receptor activity"/>
    <property type="evidence" value="ECO:0007669"/>
    <property type="project" value="UniProtKB-KW"/>
</dbReference>
<dbReference type="Pfam" id="PF00001">
    <property type="entry name" value="7tm_1"/>
    <property type="match status" value="1"/>
</dbReference>
<evidence type="ECO:0000259" key="11">
    <source>
        <dbReference type="PROSITE" id="PS50262"/>
    </source>
</evidence>
<dbReference type="RefSeq" id="XP_016606918.1">
    <property type="nucleotide sequence ID" value="XM_016754053.1"/>
</dbReference>
<dbReference type="Proteomes" id="UP000053201">
    <property type="component" value="Unassembled WGS sequence"/>
</dbReference>
<keyword evidence="3 10" id="KW-0812">Transmembrane</keyword>
<dbReference type="InterPro" id="IPR017452">
    <property type="entry name" value="GPCR_Rhodpsn_7TM"/>
</dbReference>
<dbReference type="InterPro" id="IPR000276">
    <property type="entry name" value="GPCR_Rhodpsn"/>
</dbReference>
<name>A0A0L0HDN2_SPIPD</name>
<evidence type="ECO:0000256" key="6">
    <source>
        <dbReference type="ARBA" id="ARBA00023136"/>
    </source>
</evidence>
<feature type="compositionally biased region" description="Basic and acidic residues" evidence="9">
    <location>
        <begin position="291"/>
        <end position="300"/>
    </location>
</feature>
<feature type="transmembrane region" description="Helical" evidence="10">
    <location>
        <begin position="92"/>
        <end position="116"/>
    </location>
</feature>
<keyword evidence="8" id="KW-0807">Transducer</keyword>
<dbReference type="OrthoDB" id="2156782at2759"/>
<accession>A0A0L0HDN2</accession>
<organism evidence="12 13">
    <name type="scientific">Spizellomyces punctatus (strain DAOM BR117)</name>
    <dbReference type="NCBI Taxonomy" id="645134"/>
    <lineage>
        <taxon>Eukaryota</taxon>
        <taxon>Fungi</taxon>
        <taxon>Fungi incertae sedis</taxon>
        <taxon>Chytridiomycota</taxon>
        <taxon>Chytridiomycota incertae sedis</taxon>
        <taxon>Chytridiomycetes</taxon>
        <taxon>Spizellomycetales</taxon>
        <taxon>Spizellomycetaceae</taxon>
        <taxon>Spizellomyces</taxon>
    </lineage>
</organism>
<feature type="region of interest" description="Disordered" evidence="9">
    <location>
        <begin position="290"/>
        <end position="347"/>
    </location>
</feature>
<dbReference type="EMBL" id="KQ257459">
    <property type="protein sequence ID" value="KNC98878.1"/>
    <property type="molecule type" value="Genomic_DNA"/>
</dbReference>
<dbReference type="OMA" id="AVICTIQ"/>
<evidence type="ECO:0000256" key="8">
    <source>
        <dbReference type="ARBA" id="ARBA00023224"/>
    </source>
</evidence>
<dbReference type="VEuPathDB" id="FungiDB:SPPG_05844"/>
<dbReference type="CDD" id="cd00637">
    <property type="entry name" value="7tm_classA_rhodopsin-like"/>
    <property type="match status" value="1"/>
</dbReference>
<feature type="transmembrane region" description="Helical" evidence="10">
    <location>
        <begin position="173"/>
        <end position="201"/>
    </location>
</feature>
<keyword evidence="2" id="KW-1003">Cell membrane</keyword>
<dbReference type="AlphaFoldDB" id="A0A0L0HDN2"/>
<dbReference type="SUPFAM" id="SSF81321">
    <property type="entry name" value="Family A G protein-coupled receptor-like"/>
    <property type="match status" value="1"/>
</dbReference>
<evidence type="ECO:0000256" key="3">
    <source>
        <dbReference type="ARBA" id="ARBA00022692"/>
    </source>
</evidence>
<dbReference type="Gene3D" id="1.20.1070.10">
    <property type="entry name" value="Rhodopsin 7-helix transmembrane proteins"/>
    <property type="match status" value="1"/>
</dbReference>
<evidence type="ECO:0000256" key="2">
    <source>
        <dbReference type="ARBA" id="ARBA00022475"/>
    </source>
</evidence>
<dbReference type="PANTHER" id="PTHR24228:SF75">
    <property type="entry name" value="G-PROTEIN COUPLED RECEPTORS FAMILY 1 PROFILE DOMAIN-CONTAINING PROTEIN"/>
    <property type="match status" value="1"/>
</dbReference>
<evidence type="ECO:0000256" key="5">
    <source>
        <dbReference type="ARBA" id="ARBA00023040"/>
    </source>
</evidence>
<feature type="transmembrane region" description="Helical" evidence="10">
    <location>
        <begin position="128"/>
        <end position="147"/>
    </location>
</feature>
<feature type="compositionally biased region" description="Polar residues" evidence="9">
    <location>
        <begin position="309"/>
        <end position="327"/>
    </location>
</feature>
<evidence type="ECO:0000256" key="4">
    <source>
        <dbReference type="ARBA" id="ARBA00022989"/>
    </source>
</evidence>
<feature type="transmembrane region" description="Helical" evidence="10">
    <location>
        <begin position="12"/>
        <end position="37"/>
    </location>
</feature>